<dbReference type="InterPro" id="IPR007630">
    <property type="entry name" value="RNA_pol_sigma70_r4"/>
</dbReference>
<proteinExistence type="predicted"/>
<dbReference type="OrthoDB" id="1730259at2"/>
<keyword evidence="8" id="KW-1185">Reference proteome</keyword>
<evidence type="ECO:0000256" key="4">
    <source>
        <dbReference type="ARBA" id="ARBA00023163"/>
    </source>
</evidence>
<gene>
    <name evidence="7" type="primary">sigW_1</name>
    <name evidence="7" type="ORF">AN619_12810</name>
</gene>
<protein>
    <submittedName>
        <fullName evidence="7">ECF RNA polymerase sigma factor SigW</fullName>
    </submittedName>
</protein>
<evidence type="ECO:0000313" key="8">
    <source>
        <dbReference type="Proteomes" id="UP000070456"/>
    </source>
</evidence>
<evidence type="ECO:0000259" key="5">
    <source>
        <dbReference type="Pfam" id="PF04542"/>
    </source>
</evidence>
<name>A0A140L6Z8_9FIRM</name>
<dbReference type="InterPro" id="IPR007627">
    <property type="entry name" value="RNA_pol_sigma70_r2"/>
</dbReference>
<keyword evidence="3" id="KW-0238">DNA-binding</keyword>
<feature type="domain" description="RNA polymerase sigma-70 region 2" evidence="5">
    <location>
        <begin position="25"/>
        <end position="76"/>
    </location>
</feature>
<evidence type="ECO:0000313" key="7">
    <source>
        <dbReference type="EMBL" id="KXG76323.1"/>
    </source>
</evidence>
<dbReference type="PANTHER" id="PTHR30385">
    <property type="entry name" value="SIGMA FACTOR F FLAGELLAR"/>
    <property type="match status" value="1"/>
</dbReference>
<accession>A0A140L6Z8</accession>
<dbReference type="GO" id="GO:0006352">
    <property type="term" value="P:DNA-templated transcription initiation"/>
    <property type="evidence" value="ECO:0007669"/>
    <property type="project" value="InterPro"/>
</dbReference>
<comment type="caution">
    <text evidence="7">The sequence shown here is derived from an EMBL/GenBank/DDBJ whole genome shotgun (WGS) entry which is preliminary data.</text>
</comment>
<dbReference type="Gene3D" id="1.20.140.160">
    <property type="match status" value="1"/>
</dbReference>
<dbReference type="STRING" id="520762.AN619_12810"/>
<sequence>MDYEMKELVACCKEGHLKAKEEILRRLTPLVLASIRRYYFGTEDPEDLLQEGYLKILMETERFDGERGVPFLGYMKQQLKFFYMDLGRQKRQDISLDAYVDHGEERIRLLDLLPADDTAVEEKILQREISHSLGQALKKLTHKQKRIIGLHFIQGIKLARIAQDLGVHYQTVVKVKDAAIRKLRGLL</sequence>
<dbReference type="EMBL" id="LOEE01000028">
    <property type="protein sequence ID" value="KXG76323.1"/>
    <property type="molecule type" value="Genomic_DNA"/>
</dbReference>
<dbReference type="InterPro" id="IPR013324">
    <property type="entry name" value="RNA_pol_sigma_r3/r4-like"/>
</dbReference>
<dbReference type="Pfam" id="PF04542">
    <property type="entry name" value="Sigma70_r2"/>
    <property type="match status" value="1"/>
</dbReference>
<dbReference type="InterPro" id="IPR013325">
    <property type="entry name" value="RNA_pol_sigma_r2"/>
</dbReference>
<reference evidence="7 8" key="1">
    <citation type="submission" date="2015-12" db="EMBL/GenBank/DDBJ databases">
        <title>Draft genome sequence of the thermoanaerobe Thermotalea metallivorans, an isolate from the runoff channel of the Great Artesian Basin, Australia.</title>
        <authorList>
            <person name="Patel B.K."/>
        </authorList>
    </citation>
    <scope>NUCLEOTIDE SEQUENCE [LARGE SCALE GENOMIC DNA]</scope>
    <source>
        <strain evidence="7 8">B2-1</strain>
    </source>
</reference>
<feature type="domain" description="RNA polymerase sigma-70 region 4" evidence="6">
    <location>
        <begin position="136"/>
        <end position="184"/>
    </location>
</feature>
<dbReference type="Pfam" id="PF04545">
    <property type="entry name" value="Sigma70_r4"/>
    <property type="match status" value="1"/>
</dbReference>
<dbReference type="Gene3D" id="1.20.120.1810">
    <property type="match status" value="1"/>
</dbReference>
<dbReference type="GO" id="GO:0016987">
    <property type="term" value="F:sigma factor activity"/>
    <property type="evidence" value="ECO:0007669"/>
    <property type="project" value="UniProtKB-KW"/>
</dbReference>
<dbReference type="Proteomes" id="UP000070456">
    <property type="component" value="Unassembled WGS sequence"/>
</dbReference>
<dbReference type="SUPFAM" id="SSF88659">
    <property type="entry name" value="Sigma3 and sigma4 domains of RNA polymerase sigma factors"/>
    <property type="match status" value="1"/>
</dbReference>
<dbReference type="NCBIfam" id="TIGR02937">
    <property type="entry name" value="sigma70-ECF"/>
    <property type="match status" value="1"/>
</dbReference>
<dbReference type="GO" id="GO:0003677">
    <property type="term" value="F:DNA binding"/>
    <property type="evidence" value="ECO:0007669"/>
    <property type="project" value="UniProtKB-KW"/>
</dbReference>
<keyword evidence="4" id="KW-0804">Transcription</keyword>
<dbReference type="PRINTS" id="PR00046">
    <property type="entry name" value="SIGMA70FCT"/>
</dbReference>
<dbReference type="InterPro" id="IPR014284">
    <property type="entry name" value="RNA_pol_sigma-70_dom"/>
</dbReference>
<dbReference type="SUPFAM" id="SSF88946">
    <property type="entry name" value="Sigma2 domain of RNA polymerase sigma factors"/>
    <property type="match status" value="1"/>
</dbReference>
<evidence type="ECO:0000259" key="6">
    <source>
        <dbReference type="Pfam" id="PF04545"/>
    </source>
</evidence>
<keyword evidence="2" id="KW-0731">Sigma factor</keyword>
<evidence type="ECO:0000256" key="2">
    <source>
        <dbReference type="ARBA" id="ARBA00023082"/>
    </source>
</evidence>
<dbReference type="RefSeq" id="WP_068555873.1">
    <property type="nucleotide sequence ID" value="NZ_LOEE01000028.1"/>
</dbReference>
<dbReference type="AlphaFoldDB" id="A0A140L6Z8"/>
<dbReference type="InterPro" id="IPR000943">
    <property type="entry name" value="RNA_pol_sigma70"/>
</dbReference>
<organism evidence="7 8">
    <name type="scientific">Thermotalea metallivorans</name>
    <dbReference type="NCBI Taxonomy" id="520762"/>
    <lineage>
        <taxon>Bacteria</taxon>
        <taxon>Bacillati</taxon>
        <taxon>Bacillota</taxon>
        <taxon>Clostridia</taxon>
        <taxon>Peptostreptococcales</taxon>
        <taxon>Thermotaleaceae</taxon>
        <taxon>Thermotalea</taxon>
    </lineage>
</organism>
<evidence type="ECO:0000256" key="1">
    <source>
        <dbReference type="ARBA" id="ARBA00023015"/>
    </source>
</evidence>
<keyword evidence="1" id="KW-0805">Transcription regulation</keyword>
<evidence type="ECO:0000256" key="3">
    <source>
        <dbReference type="ARBA" id="ARBA00023125"/>
    </source>
</evidence>